<accession>A0A178MFB5</accession>
<name>A0A178MFB5_9PROT</name>
<dbReference type="PROSITE" id="PS50088">
    <property type="entry name" value="ANK_REPEAT"/>
    <property type="match status" value="1"/>
</dbReference>
<evidence type="ECO:0000256" key="1">
    <source>
        <dbReference type="ARBA" id="ARBA00022737"/>
    </source>
</evidence>
<evidence type="ECO:0000313" key="5">
    <source>
        <dbReference type="Proteomes" id="UP000078428"/>
    </source>
</evidence>
<proteinExistence type="predicted"/>
<dbReference type="SUPFAM" id="SSF48403">
    <property type="entry name" value="Ankyrin repeat"/>
    <property type="match status" value="1"/>
</dbReference>
<keyword evidence="5" id="KW-1185">Reference proteome</keyword>
<dbReference type="SMART" id="SM00248">
    <property type="entry name" value="ANK"/>
    <property type="match status" value="2"/>
</dbReference>
<dbReference type="Proteomes" id="UP000078428">
    <property type="component" value="Unassembled WGS sequence"/>
</dbReference>
<evidence type="ECO:0000313" key="4">
    <source>
        <dbReference type="EMBL" id="OAN47432.1"/>
    </source>
</evidence>
<reference evidence="4 5" key="1">
    <citation type="submission" date="2016-04" db="EMBL/GenBank/DDBJ databases">
        <title>Draft genome sequence of freshwater magnetotactic bacteria Magnetospirillum marisnigri SP-1 and Magnetospirillum moscoviense BB-1.</title>
        <authorList>
            <person name="Koziaeva V."/>
            <person name="Dziuba M.V."/>
            <person name="Ivanov T.M."/>
            <person name="Kuznetsov B."/>
            <person name="Grouzdev D.S."/>
        </authorList>
    </citation>
    <scope>NUCLEOTIDE SEQUENCE [LARGE SCALE GENOMIC DNA]</scope>
    <source>
        <strain evidence="4 5">SP-1</strain>
    </source>
</reference>
<evidence type="ECO:0000256" key="2">
    <source>
        <dbReference type="ARBA" id="ARBA00023043"/>
    </source>
</evidence>
<dbReference type="PROSITE" id="PS50297">
    <property type="entry name" value="ANK_REP_REGION"/>
    <property type="match status" value="1"/>
</dbReference>
<sequence>MVLLGHGANVGNKDHHGMTALHRADNPAIAKILLDRGADLSARSDNGWTPLRMALKYNKSDELVLYLLERGADINDIDNNGNDLIYETLFLSCRPKALGILLDAGIDPNKKGRRDEPWLSWAKREKFDECAEVLRQHGARE</sequence>
<dbReference type="Gene3D" id="1.25.40.20">
    <property type="entry name" value="Ankyrin repeat-containing domain"/>
    <property type="match status" value="2"/>
</dbReference>
<dbReference type="PANTHER" id="PTHR24180">
    <property type="entry name" value="CYCLIN-DEPENDENT KINASE INHIBITOR 2C-RELATED"/>
    <property type="match status" value="1"/>
</dbReference>
<keyword evidence="1" id="KW-0677">Repeat</keyword>
<feature type="repeat" description="ANK" evidence="3">
    <location>
        <begin position="46"/>
        <end position="79"/>
    </location>
</feature>
<evidence type="ECO:0000256" key="3">
    <source>
        <dbReference type="PROSITE-ProRule" id="PRU00023"/>
    </source>
</evidence>
<dbReference type="STRING" id="1285242.A6A04_20345"/>
<dbReference type="EMBL" id="LWQT01000081">
    <property type="protein sequence ID" value="OAN47432.1"/>
    <property type="molecule type" value="Genomic_DNA"/>
</dbReference>
<dbReference type="Pfam" id="PF12796">
    <property type="entry name" value="Ank_2"/>
    <property type="match status" value="1"/>
</dbReference>
<protein>
    <submittedName>
        <fullName evidence="4">Uncharacterized protein</fullName>
    </submittedName>
</protein>
<dbReference type="PANTHER" id="PTHR24180:SF45">
    <property type="entry name" value="POLY [ADP-RIBOSE] POLYMERASE TANKYRASE"/>
    <property type="match status" value="1"/>
</dbReference>
<gene>
    <name evidence="4" type="ORF">A6A04_20345</name>
</gene>
<dbReference type="InterPro" id="IPR002110">
    <property type="entry name" value="Ankyrin_rpt"/>
</dbReference>
<organism evidence="4 5">
    <name type="scientific">Paramagnetospirillum marisnigri</name>
    <dbReference type="NCBI Taxonomy" id="1285242"/>
    <lineage>
        <taxon>Bacteria</taxon>
        <taxon>Pseudomonadati</taxon>
        <taxon>Pseudomonadota</taxon>
        <taxon>Alphaproteobacteria</taxon>
        <taxon>Rhodospirillales</taxon>
        <taxon>Magnetospirillaceae</taxon>
        <taxon>Paramagnetospirillum</taxon>
    </lineage>
</organism>
<dbReference type="InterPro" id="IPR051637">
    <property type="entry name" value="Ank_repeat_dom-contain_49"/>
</dbReference>
<comment type="caution">
    <text evidence="4">The sequence shown here is derived from an EMBL/GenBank/DDBJ whole genome shotgun (WGS) entry which is preliminary data.</text>
</comment>
<dbReference type="InterPro" id="IPR036770">
    <property type="entry name" value="Ankyrin_rpt-contain_sf"/>
</dbReference>
<keyword evidence="2 3" id="KW-0040">ANK repeat</keyword>
<dbReference type="AlphaFoldDB" id="A0A178MFB5"/>